<dbReference type="InterPro" id="IPR045864">
    <property type="entry name" value="aa-tRNA-synth_II/BPL/LPL"/>
</dbReference>
<dbReference type="CDD" id="cd16442">
    <property type="entry name" value="BPL"/>
    <property type="match status" value="1"/>
</dbReference>
<keyword evidence="7" id="KW-1185">Reference proteome</keyword>
<dbReference type="GO" id="GO:0004077">
    <property type="term" value="F:biotin--[biotin carboxyl-carrier protein] ligase activity"/>
    <property type="evidence" value="ECO:0007669"/>
    <property type="project" value="UniProtKB-EC"/>
</dbReference>
<dbReference type="InterPro" id="IPR004408">
    <property type="entry name" value="Biotin_CoA_COase_ligase"/>
</dbReference>
<dbReference type="OrthoDB" id="9807064at2"/>
<dbReference type="RefSeq" id="WP_109758114.1">
    <property type="nucleotide sequence ID" value="NZ_CP034588.1"/>
</dbReference>
<evidence type="ECO:0000256" key="2">
    <source>
        <dbReference type="ARBA" id="ARBA00023267"/>
    </source>
</evidence>
<sequence>MTGLLPWPERTGRIVLEEVDSTMSEAARLAPELKQPTWIMALHQSAARGRRGRSWEMPKGNFAASFVFRPAGTAAEAALRSFSAAVALFEALALSVERDRLSLKWPNDVLLDGGKVAGILLESVGTQDQIDWLAIGFGVNLASVPEGVRDASFPPVSLEGAGAGPLDLDELLSRLAQNMATEEGIFAELGFAPIREKWLRHAARLGEVITARTARDEVTGVFETVDPFGQLVLRTPDGQVSIPAADVYF</sequence>
<dbReference type="SUPFAM" id="SSF55681">
    <property type="entry name" value="Class II aaRS and biotin synthetases"/>
    <property type="match status" value="1"/>
</dbReference>
<dbReference type="Pfam" id="PF02237">
    <property type="entry name" value="BPL_C"/>
    <property type="match status" value="1"/>
</dbReference>
<dbReference type="Gene3D" id="3.30.930.10">
    <property type="entry name" value="Bira Bifunctional Protein, Domain 2"/>
    <property type="match status" value="1"/>
</dbReference>
<reference evidence="6 7" key="1">
    <citation type="submission" date="2018-05" db="EMBL/GenBank/DDBJ databases">
        <title>Genomic Encyclopedia of Type Strains, Phase IV (KMG-IV): sequencing the most valuable type-strain genomes for metagenomic binning, comparative biology and taxonomic classification.</title>
        <authorList>
            <person name="Goeker M."/>
        </authorList>
    </citation>
    <scope>NUCLEOTIDE SEQUENCE [LARGE SCALE GENOMIC DNA]</scope>
    <source>
        <strain evidence="6 7">DSM 103371</strain>
    </source>
</reference>
<evidence type="ECO:0000259" key="5">
    <source>
        <dbReference type="PROSITE" id="PS51733"/>
    </source>
</evidence>
<dbReference type="PROSITE" id="PS51733">
    <property type="entry name" value="BPL_LPL_CATALYTIC"/>
    <property type="match status" value="1"/>
</dbReference>
<comment type="catalytic activity">
    <reaction evidence="4">
        <text>biotin + L-lysyl-[protein] + ATP = N(6)-biotinyl-L-lysyl-[protein] + AMP + diphosphate + H(+)</text>
        <dbReference type="Rhea" id="RHEA:11756"/>
        <dbReference type="Rhea" id="RHEA-COMP:9752"/>
        <dbReference type="Rhea" id="RHEA-COMP:10505"/>
        <dbReference type="ChEBI" id="CHEBI:15378"/>
        <dbReference type="ChEBI" id="CHEBI:29969"/>
        <dbReference type="ChEBI" id="CHEBI:30616"/>
        <dbReference type="ChEBI" id="CHEBI:33019"/>
        <dbReference type="ChEBI" id="CHEBI:57586"/>
        <dbReference type="ChEBI" id="CHEBI:83144"/>
        <dbReference type="ChEBI" id="CHEBI:456215"/>
        <dbReference type="EC" id="6.3.4.15"/>
    </reaction>
</comment>
<dbReference type="PANTHER" id="PTHR12835:SF5">
    <property type="entry name" value="BIOTIN--PROTEIN LIGASE"/>
    <property type="match status" value="1"/>
</dbReference>
<dbReference type="Pfam" id="PF03099">
    <property type="entry name" value="BPL_LplA_LipB"/>
    <property type="match status" value="1"/>
</dbReference>
<gene>
    <name evidence="6" type="ORF">C8D95_102151</name>
</gene>
<evidence type="ECO:0000313" key="6">
    <source>
        <dbReference type="EMBL" id="PWK57508.1"/>
    </source>
</evidence>
<accession>A0A316G9F5</accession>
<keyword evidence="2" id="KW-0092">Biotin</keyword>
<dbReference type="Gene3D" id="2.30.30.100">
    <property type="match status" value="1"/>
</dbReference>
<dbReference type="GO" id="GO:0005737">
    <property type="term" value="C:cytoplasm"/>
    <property type="evidence" value="ECO:0007669"/>
    <property type="project" value="TreeGrafter"/>
</dbReference>
<dbReference type="InterPro" id="IPR004143">
    <property type="entry name" value="BPL_LPL_catalytic"/>
</dbReference>
<comment type="caution">
    <text evidence="6">The sequence shown here is derived from an EMBL/GenBank/DDBJ whole genome shotgun (WGS) entry which is preliminary data.</text>
</comment>
<feature type="domain" description="BPL/LPL catalytic" evidence="5">
    <location>
        <begin position="8"/>
        <end position="187"/>
    </location>
</feature>
<dbReference type="EC" id="6.3.4.15" evidence="3"/>
<keyword evidence="1 6" id="KW-0436">Ligase</keyword>
<evidence type="ECO:0000313" key="7">
    <source>
        <dbReference type="Proteomes" id="UP000245390"/>
    </source>
</evidence>
<dbReference type="AlphaFoldDB" id="A0A316G9F5"/>
<dbReference type="EMBL" id="QGGV01000002">
    <property type="protein sequence ID" value="PWK57508.1"/>
    <property type="molecule type" value="Genomic_DNA"/>
</dbReference>
<organism evidence="6 7">
    <name type="scientific">Silicimonas algicola</name>
    <dbReference type="NCBI Taxonomy" id="1826607"/>
    <lineage>
        <taxon>Bacteria</taxon>
        <taxon>Pseudomonadati</taxon>
        <taxon>Pseudomonadota</taxon>
        <taxon>Alphaproteobacteria</taxon>
        <taxon>Rhodobacterales</taxon>
        <taxon>Paracoccaceae</taxon>
    </lineage>
</organism>
<dbReference type="PANTHER" id="PTHR12835">
    <property type="entry name" value="BIOTIN PROTEIN LIGASE"/>
    <property type="match status" value="1"/>
</dbReference>
<name>A0A316G9F5_9RHOB</name>
<dbReference type="KEGG" id="salo:EF888_13410"/>
<evidence type="ECO:0000256" key="3">
    <source>
        <dbReference type="ARBA" id="ARBA00024227"/>
    </source>
</evidence>
<protein>
    <recommendedName>
        <fullName evidence="3">biotin--[biotin carboxyl-carrier protein] ligase</fullName>
        <ecNumber evidence="3">6.3.4.15</ecNumber>
    </recommendedName>
</protein>
<dbReference type="InterPro" id="IPR003142">
    <property type="entry name" value="BPL_C"/>
</dbReference>
<dbReference type="NCBIfam" id="TIGR00121">
    <property type="entry name" value="birA_ligase"/>
    <property type="match status" value="1"/>
</dbReference>
<evidence type="ECO:0000256" key="4">
    <source>
        <dbReference type="ARBA" id="ARBA00047846"/>
    </source>
</evidence>
<evidence type="ECO:0000256" key="1">
    <source>
        <dbReference type="ARBA" id="ARBA00022598"/>
    </source>
</evidence>
<proteinExistence type="predicted"/>
<dbReference type="Proteomes" id="UP000245390">
    <property type="component" value="Unassembled WGS sequence"/>
</dbReference>